<dbReference type="SFLD" id="SFLDS00028">
    <property type="entry name" value="Proline_Racemase"/>
    <property type="match status" value="1"/>
</dbReference>
<gene>
    <name evidence="2" type="ORF">NX801_03605</name>
</gene>
<dbReference type="SUPFAM" id="SSF54506">
    <property type="entry name" value="Diaminopimelate epimerase-like"/>
    <property type="match status" value="1"/>
</dbReference>
<accession>A0ABT2CCB2</accession>
<comment type="caution">
    <text evidence="2">The sequence shown here is derived from an EMBL/GenBank/DDBJ whole genome shotgun (WGS) entry which is preliminary data.</text>
</comment>
<keyword evidence="3" id="KW-1185">Reference proteome</keyword>
<proteinExistence type="inferred from homology"/>
<dbReference type="PANTHER" id="PTHR33442">
    <property type="entry name" value="TRANS-3-HYDROXY-L-PROLINE DEHYDRATASE"/>
    <property type="match status" value="1"/>
</dbReference>
<evidence type="ECO:0000256" key="1">
    <source>
        <dbReference type="ARBA" id="ARBA00007529"/>
    </source>
</evidence>
<organism evidence="2 3">
    <name type="scientific">Streptomyces pyxinae</name>
    <dbReference type="NCBI Taxonomy" id="2970734"/>
    <lineage>
        <taxon>Bacteria</taxon>
        <taxon>Bacillati</taxon>
        <taxon>Actinomycetota</taxon>
        <taxon>Actinomycetes</taxon>
        <taxon>Kitasatosporales</taxon>
        <taxon>Streptomycetaceae</taxon>
        <taxon>Streptomyces</taxon>
    </lineage>
</organism>
<protein>
    <submittedName>
        <fullName evidence="2">Proline racemase family protein</fullName>
    </submittedName>
</protein>
<reference evidence="2" key="1">
    <citation type="submission" date="2022-08" db="EMBL/GenBank/DDBJ databases">
        <authorList>
            <person name="Somphong A."/>
            <person name="Phongsopitanun W."/>
        </authorList>
    </citation>
    <scope>NUCLEOTIDE SEQUENCE</scope>
    <source>
        <strain evidence="2">LP05-1</strain>
    </source>
</reference>
<dbReference type="InterPro" id="IPR008794">
    <property type="entry name" value="Pro_racemase_fam"/>
</dbReference>
<evidence type="ECO:0000313" key="3">
    <source>
        <dbReference type="Proteomes" id="UP001431313"/>
    </source>
</evidence>
<dbReference type="EMBL" id="JANUGQ010000002">
    <property type="protein sequence ID" value="MCS0634757.1"/>
    <property type="molecule type" value="Genomic_DNA"/>
</dbReference>
<dbReference type="Proteomes" id="UP001431313">
    <property type="component" value="Unassembled WGS sequence"/>
</dbReference>
<sequence length="333" mass="35374">MRSGIVLHTVESHTEGMPTRVVTGGVGTLPGATMAERRVHFMEHRDHLRTLLMYEPRGHAAMSGAILQPPTRPDADHGVLFIEVSGCLPMCGHGTIGVATVLVETGMVPVTEPVTTIRLDTPAGLVVAEVAVDRGAARAVTVRNVPAFCAGLDHRATLPDGRTISYDLAYGGNFYAILPLDRLGLPFDRARKDDILAAGLTLMAAINAGGPPVHPEDPAIRGVQHVQLLAPGSTAAHSRHAMVIHPGWYDRSPCGTGTSARMAQLHARGELQVGHDFVNESFIGGRFTGRLLEETRVAGRPAVVPAVTGRAWITGTAQYLLDPTDPFPAGFLL</sequence>
<dbReference type="Gene3D" id="3.10.310.10">
    <property type="entry name" value="Diaminopimelate Epimerase, Chain A, domain 1"/>
    <property type="match status" value="2"/>
</dbReference>
<evidence type="ECO:0000313" key="2">
    <source>
        <dbReference type="EMBL" id="MCS0634757.1"/>
    </source>
</evidence>
<dbReference type="PANTHER" id="PTHR33442:SF5">
    <property type="entry name" value="BIFUNCTIONAL TRANS-3-HYDROXY-L-PROLINE DEHYDRATASE_2-EPIMERASE"/>
    <property type="match status" value="1"/>
</dbReference>
<name>A0ABT2CCB2_9ACTN</name>
<dbReference type="RefSeq" id="WP_258785399.1">
    <property type="nucleotide sequence ID" value="NZ_JANUGQ010000002.1"/>
</dbReference>
<dbReference type="Pfam" id="PF05544">
    <property type="entry name" value="Pro_racemase"/>
    <property type="match status" value="1"/>
</dbReference>
<comment type="similarity">
    <text evidence="1">Belongs to the proline racemase family.</text>
</comment>
<dbReference type="PIRSF" id="PIRSF029792">
    <property type="entry name" value="Pro_racemase"/>
    <property type="match status" value="1"/>
</dbReference>